<dbReference type="Pfam" id="PF04811">
    <property type="entry name" value="Sec23_trunk"/>
    <property type="match status" value="1"/>
</dbReference>
<evidence type="ECO:0000259" key="7">
    <source>
        <dbReference type="Pfam" id="PF04815"/>
    </source>
</evidence>
<dbReference type="GO" id="GO:0000149">
    <property type="term" value="F:SNARE binding"/>
    <property type="evidence" value="ECO:0000318"/>
    <property type="project" value="GO_Central"/>
</dbReference>
<evidence type="ECO:0000313" key="9">
    <source>
        <dbReference type="Proteomes" id="UP000054558"/>
    </source>
</evidence>
<reference evidence="8 9" key="1">
    <citation type="journal article" date="2014" name="Nat. Commun.">
        <title>Klebsormidium flaccidum genome reveals primary factors for plant terrestrial adaptation.</title>
        <authorList>
            <person name="Hori K."/>
            <person name="Maruyama F."/>
            <person name="Fujisawa T."/>
            <person name="Togashi T."/>
            <person name="Yamamoto N."/>
            <person name="Seo M."/>
            <person name="Sato S."/>
            <person name="Yamada T."/>
            <person name="Mori H."/>
            <person name="Tajima N."/>
            <person name="Moriyama T."/>
            <person name="Ikeuchi M."/>
            <person name="Watanabe M."/>
            <person name="Wada H."/>
            <person name="Kobayashi K."/>
            <person name="Saito M."/>
            <person name="Masuda T."/>
            <person name="Sasaki-Sekimoto Y."/>
            <person name="Mashiguchi K."/>
            <person name="Awai K."/>
            <person name="Shimojima M."/>
            <person name="Masuda S."/>
            <person name="Iwai M."/>
            <person name="Nobusawa T."/>
            <person name="Narise T."/>
            <person name="Kondo S."/>
            <person name="Saito H."/>
            <person name="Sato R."/>
            <person name="Murakawa M."/>
            <person name="Ihara Y."/>
            <person name="Oshima-Yamada Y."/>
            <person name="Ohtaka K."/>
            <person name="Satoh M."/>
            <person name="Sonobe K."/>
            <person name="Ishii M."/>
            <person name="Ohtani R."/>
            <person name="Kanamori-Sato M."/>
            <person name="Honoki R."/>
            <person name="Miyazaki D."/>
            <person name="Mochizuki H."/>
            <person name="Umetsu J."/>
            <person name="Higashi K."/>
            <person name="Shibata D."/>
            <person name="Kamiya Y."/>
            <person name="Sato N."/>
            <person name="Nakamura Y."/>
            <person name="Tabata S."/>
            <person name="Ida S."/>
            <person name="Kurokawa K."/>
            <person name="Ohta H."/>
        </authorList>
    </citation>
    <scope>NUCLEOTIDE SEQUENCE [LARGE SCALE GENOMIC DNA]</scope>
    <source>
        <strain evidence="8 9">NIES-2285</strain>
    </source>
</reference>
<name>A0A1Y1HSD2_KLENI</name>
<dbReference type="SUPFAM" id="SSF82919">
    <property type="entry name" value="Zn-finger domain of Sec23/24"/>
    <property type="match status" value="1"/>
</dbReference>
<feature type="domain" description="Sec23/Sec24 trunk" evidence="6">
    <location>
        <begin position="128"/>
        <end position="380"/>
    </location>
</feature>
<dbReference type="EMBL" id="DF237032">
    <property type="protein sequence ID" value="GAQ81540.1"/>
    <property type="molecule type" value="Genomic_DNA"/>
</dbReference>
<dbReference type="Gene3D" id="2.30.30.380">
    <property type="entry name" value="Zn-finger domain of Sec23/24"/>
    <property type="match status" value="1"/>
</dbReference>
<keyword evidence="9" id="KW-1185">Reference proteome</keyword>
<feature type="region of interest" description="Disordered" evidence="4">
    <location>
        <begin position="467"/>
        <end position="491"/>
    </location>
</feature>
<dbReference type="InterPro" id="IPR036465">
    <property type="entry name" value="vWFA_dom_sf"/>
</dbReference>
<evidence type="ECO:0000256" key="4">
    <source>
        <dbReference type="SAM" id="MobiDB-lite"/>
    </source>
</evidence>
<proteinExistence type="inferred from homology"/>
<dbReference type="STRING" id="105231.A0A1Y1HSD2"/>
<feature type="compositionally biased region" description="Polar residues" evidence="4">
    <location>
        <begin position="476"/>
        <end position="486"/>
    </location>
</feature>
<dbReference type="AlphaFoldDB" id="A0A1Y1HSD2"/>
<feature type="domain" description="Zinc finger Sec23/Sec24-type" evidence="5">
    <location>
        <begin position="54"/>
        <end position="85"/>
    </location>
</feature>
<dbReference type="InterPro" id="IPR006900">
    <property type="entry name" value="Sec23/24_helical_dom"/>
</dbReference>
<dbReference type="InterPro" id="IPR036174">
    <property type="entry name" value="Znf_Sec23_Sec24_sf"/>
</dbReference>
<evidence type="ECO:0000259" key="6">
    <source>
        <dbReference type="Pfam" id="PF04811"/>
    </source>
</evidence>
<sequence length="767" mass="84672">MAIRFSVNSFPKDGAVLDDTGLPWGCVVQPFAISDAQPLLGADTNLTSASDVARCEECFAYINAACRIKPYWWRCALCDAENQFAGEQLARYSNQVLLSQRMELSPGLVELDVPVEEDREVGKDIHTRPVYIAAVDLSAGEDFLELVKSALLAALEALPPAALFGLVTFSHKLGLYDCQGDIPVVKHVFIPPSTDSTLPLDLDDVMPLEALLAPVDVYKDQISNALDTLHPTSSWERTTAAGQPGDGSGGVGGRGFGTAMTALLKYVGGDENQLFVGARLFAFLSGPPDYGAGALDTSRFSDHDANGGDDEDKALLSEQTPYYSDLAALAVQSGVCCDVFVVSEGYCDLASLEPLCSQSGGTLCLYQRLEECTLPQDMYRMLRRPHAFGGLLRLRTSPEMRIVAAYGHFEEDTQYENLHHIISCDPHDTYAYDFDFVNANGFGTLPEDQPVVQMVFQYTVMLPREAQPRDGVTDNGEPSASSPTSNGDHKTQLGYVLRRRMRIRTVQLPIARTAEDLFDHADPEIVLSLLTHKLIRASLEEGLKEARILVQDWLVILTAHYNVAFEMARFGRVPESVDTSLRGCPPLQSLPRLVFALLRGPLLRFHREGVHPDVRTYLQFLYSSLDPQWLLRATYPVLSSYVSPDKPAYPRHSLSRAALVTSGSPIFLLDAFTTLIVYYAQNAPTELPFPPPQDCLIRETINQLKKERVITPRLLMLRGGHDNVEAFERYLIEEQDVDGAGAATGMGFVAFMNTIRQETEEFLKTPS</sequence>
<protein>
    <submittedName>
        <fullName evidence="8">Sec23/Sec24 zinc finger family protein</fullName>
    </submittedName>
</protein>
<dbReference type="OMA" id="GTAHNIN"/>
<evidence type="ECO:0000256" key="1">
    <source>
        <dbReference type="ARBA" id="ARBA00008334"/>
    </source>
</evidence>
<dbReference type="PANTHER" id="PTHR13803:SF17">
    <property type="entry name" value="PROTEIN TRANSPORT PROTEIN SEC24"/>
    <property type="match status" value="1"/>
</dbReference>
<comment type="similarity">
    <text evidence="1">Belongs to the SEC23/SEC24 family. SEC24 subfamily.</text>
</comment>
<gene>
    <name evidence="8" type="ORF">KFL_000830220</name>
</gene>
<keyword evidence="3" id="KW-0653">Protein transport</keyword>
<evidence type="ECO:0000313" key="8">
    <source>
        <dbReference type="EMBL" id="GAQ81540.1"/>
    </source>
</evidence>
<dbReference type="InterPro" id="IPR050550">
    <property type="entry name" value="SEC23_SEC24_subfamily"/>
</dbReference>
<evidence type="ECO:0000256" key="3">
    <source>
        <dbReference type="ARBA" id="ARBA00022927"/>
    </source>
</evidence>
<evidence type="ECO:0000256" key="2">
    <source>
        <dbReference type="ARBA" id="ARBA00022448"/>
    </source>
</evidence>
<dbReference type="Proteomes" id="UP000054558">
    <property type="component" value="Unassembled WGS sequence"/>
</dbReference>
<dbReference type="Pfam" id="PF04810">
    <property type="entry name" value="zf-Sec23_Sec24"/>
    <property type="match status" value="1"/>
</dbReference>
<organism evidence="8 9">
    <name type="scientific">Klebsormidium nitens</name>
    <name type="common">Green alga</name>
    <name type="synonym">Ulothrix nitens</name>
    <dbReference type="NCBI Taxonomy" id="105231"/>
    <lineage>
        <taxon>Eukaryota</taxon>
        <taxon>Viridiplantae</taxon>
        <taxon>Streptophyta</taxon>
        <taxon>Klebsormidiophyceae</taxon>
        <taxon>Klebsormidiales</taxon>
        <taxon>Klebsormidiaceae</taxon>
        <taxon>Klebsormidium</taxon>
    </lineage>
</organism>
<accession>A0A1Y1HSD2</accession>
<dbReference type="Gene3D" id="1.20.120.730">
    <property type="entry name" value="Sec23/Sec24 helical domain"/>
    <property type="match status" value="1"/>
</dbReference>
<dbReference type="InterPro" id="IPR006896">
    <property type="entry name" value="Sec23/24_trunk_dom"/>
</dbReference>
<dbReference type="GO" id="GO:0090110">
    <property type="term" value="P:COPII-coated vesicle cargo loading"/>
    <property type="evidence" value="ECO:0000318"/>
    <property type="project" value="GO_Central"/>
</dbReference>
<dbReference type="GO" id="GO:0008270">
    <property type="term" value="F:zinc ion binding"/>
    <property type="evidence" value="ECO:0000318"/>
    <property type="project" value="GO_Central"/>
</dbReference>
<dbReference type="OrthoDB" id="49016at2759"/>
<dbReference type="InterPro" id="IPR036175">
    <property type="entry name" value="Sec23/24_helical_dom_sf"/>
</dbReference>
<dbReference type="Gene3D" id="3.40.50.410">
    <property type="entry name" value="von Willebrand factor, type A domain"/>
    <property type="match status" value="1"/>
</dbReference>
<dbReference type="GO" id="GO:0070971">
    <property type="term" value="C:endoplasmic reticulum exit site"/>
    <property type="evidence" value="ECO:0000318"/>
    <property type="project" value="GO_Central"/>
</dbReference>
<dbReference type="SUPFAM" id="SSF81811">
    <property type="entry name" value="Helical domain of Sec23/24"/>
    <property type="match status" value="1"/>
</dbReference>
<dbReference type="InterPro" id="IPR006895">
    <property type="entry name" value="Znf_Sec23_Sec24"/>
</dbReference>
<keyword evidence="2" id="KW-0813">Transport</keyword>
<dbReference type="GO" id="GO:0006886">
    <property type="term" value="P:intracellular protein transport"/>
    <property type="evidence" value="ECO:0007669"/>
    <property type="project" value="InterPro"/>
</dbReference>
<dbReference type="SUPFAM" id="SSF53300">
    <property type="entry name" value="vWA-like"/>
    <property type="match status" value="1"/>
</dbReference>
<dbReference type="GO" id="GO:0030127">
    <property type="term" value="C:COPII vesicle coat"/>
    <property type="evidence" value="ECO:0000318"/>
    <property type="project" value="GO_Central"/>
</dbReference>
<dbReference type="Pfam" id="PF04815">
    <property type="entry name" value="Sec23_helical"/>
    <property type="match status" value="1"/>
</dbReference>
<dbReference type="SUPFAM" id="SSF81995">
    <property type="entry name" value="beta-sandwich domain of Sec23/24"/>
    <property type="match status" value="1"/>
</dbReference>
<dbReference type="PANTHER" id="PTHR13803">
    <property type="entry name" value="SEC24-RELATED PROTEIN"/>
    <property type="match status" value="1"/>
</dbReference>
<evidence type="ECO:0000259" key="5">
    <source>
        <dbReference type="Pfam" id="PF04810"/>
    </source>
</evidence>
<feature type="domain" description="Sec23/Sec24 helical" evidence="7">
    <location>
        <begin position="522"/>
        <end position="631"/>
    </location>
</feature>